<accession>A0A6P6XZ66</accession>
<proteinExistence type="predicted"/>
<dbReference type="InterPro" id="IPR006020">
    <property type="entry name" value="PTB/PI_dom"/>
</dbReference>
<name>A0A6P6XZ66_DERPT</name>
<dbReference type="Pfam" id="PF14719">
    <property type="entry name" value="PID_2"/>
    <property type="match status" value="1"/>
</dbReference>
<evidence type="ECO:0000313" key="4">
    <source>
        <dbReference type="RefSeq" id="XP_027198577.1"/>
    </source>
</evidence>
<dbReference type="OMA" id="QRMQVEM"/>
<dbReference type="OrthoDB" id="5962185at2759"/>
<dbReference type="InterPro" id="IPR011993">
    <property type="entry name" value="PH-like_dom_sf"/>
</dbReference>
<evidence type="ECO:0000313" key="3">
    <source>
        <dbReference type="Proteomes" id="UP000515146"/>
    </source>
</evidence>
<sequence length="276" mass="32331">MFESVSKLFSFSKWFSSNQNLNVWLTDVQSRLKFWKKRSITLNRGDLSYHVTYLGNVPTFWAKGDQFVESPLNILWKNYERRKGKKALTKMKITICNSGLKVYTRELGNIEYWSNKITYVTNTNTHPRVFIWIYRHTGKRGKPELRCHAVLCKRSNQANQMADELRIRLYNALREFRREIYLRQQTPNNTLPIRKKFLVNGSKYFKQPLERSQSAPKLDSIEEKEEESEKTDDVVDGPKRKSISNEGDKTEETTPKKLKTDSEAVEKTEGDVTSSA</sequence>
<dbReference type="InterPro" id="IPR051133">
    <property type="entry name" value="Adapter_Engulfment-Domain"/>
</dbReference>
<gene>
    <name evidence="4" type="primary">LOC113792828</name>
</gene>
<dbReference type="SMART" id="SM00462">
    <property type="entry name" value="PTB"/>
    <property type="match status" value="1"/>
</dbReference>
<dbReference type="PANTHER" id="PTHR11232">
    <property type="entry name" value="PHOSPHOTYROSINE INTERACTION DOMAIN-CONTAINING FAMILY MEMBER"/>
    <property type="match status" value="1"/>
</dbReference>
<dbReference type="InParanoid" id="A0A6P6XZ66"/>
<dbReference type="SUPFAM" id="SSF50729">
    <property type="entry name" value="PH domain-like"/>
    <property type="match status" value="1"/>
</dbReference>
<feature type="region of interest" description="Disordered" evidence="1">
    <location>
        <begin position="208"/>
        <end position="276"/>
    </location>
</feature>
<evidence type="ECO:0000259" key="2">
    <source>
        <dbReference type="SMART" id="SM00462"/>
    </source>
</evidence>
<keyword evidence="3" id="KW-1185">Reference proteome</keyword>
<dbReference type="Gene3D" id="2.30.29.30">
    <property type="entry name" value="Pleckstrin-homology domain (PH domain)/Phosphotyrosine-binding domain (PTB)"/>
    <property type="match status" value="1"/>
</dbReference>
<dbReference type="Proteomes" id="UP000515146">
    <property type="component" value="Unplaced"/>
</dbReference>
<organism evidence="3 4">
    <name type="scientific">Dermatophagoides pteronyssinus</name>
    <name type="common">European house dust mite</name>
    <dbReference type="NCBI Taxonomy" id="6956"/>
    <lineage>
        <taxon>Eukaryota</taxon>
        <taxon>Metazoa</taxon>
        <taxon>Ecdysozoa</taxon>
        <taxon>Arthropoda</taxon>
        <taxon>Chelicerata</taxon>
        <taxon>Arachnida</taxon>
        <taxon>Acari</taxon>
        <taxon>Acariformes</taxon>
        <taxon>Sarcoptiformes</taxon>
        <taxon>Astigmata</taxon>
        <taxon>Psoroptidia</taxon>
        <taxon>Analgoidea</taxon>
        <taxon>Pyroglyphidae</taxon>
        <taxon>Dermatophagoidinae</taxon>
        <taxon>Dermatophagoides</taxon>
    </lineage>
</organism>
<dbReference type="AlphaFoldDB" id="A0A6P6XZ66"/>
<protein>
    <submittedName>
        <fullName evidence="4">Protein FAM43A-like</fullName>
    </submittedName>
</protein>
<reference evidence="4" key="1">
    <citation type="submission" date="2025-08" db="UniProtKB">
        <authorList>
            <consortium name="RefSeq"/>
        </authorList>
    </citation>
    <scope>IDENTIFICATION</scope>
    <source>
        <strain evidence="4">Airmid</strain>
    </source>
</reference>
<dbReference type="RefSeq" id="XP_027198577.1">
    <property type="nucleotide sequence ID" value="XM_027342776.1"/>
</dbReference>
<dbReference type="PANTHER" id="PTHR11232:SF2">
    <property type="entry name" value="FI05246P"/>
    <property type="match status" value="1"/>
</dbReference>
<feature type="domain" description="PID" evidence="2">
    <location>
        <begin position="44"/>
        <end position="178"/>
    </location>
</feature>
<dbReference type="KEGG" id="dpte:113792828"/>
<feature type="compositionally biased region" description="Basic and acidic residues" evidence="1">
    <location>
        <begin position="246"/>
        <end position="270"/>
    </location>
</feature>
<evidence type="ECO:0000256" key="1">
    <source>
        <dbReference type="SAM" id="MobiDB-lite"/>
    </source>
</evidence>